<gene>
    <name evidence="2" type="ORF">SBAD_LOCUS11770</name>
</gene>
<proteinExistence type="predicted"/>
<organism evidence="4">
    <name type="scientific">Soboliphyme baturini</name>
    <dbReference type="NCBI Taxonomy" id="241478"/>
    <lineage>
        <taxon>Eukaryota</taxon>
        <taxon>Metazoa</taxon>
        <taxon>Ecdysozoa</taxon>
        <taxon>Nematoda</taxon>
        <taxon>Enoplea</taxon>
        <taxon>Dorylaimia</taxon>
        <taxon>Dioctophymatida</taxon>
        <taxon>Dioctophymatoidea</taxon>
        <taxon>Soboliphymatidae</taxon>
        <taxon>Soboliphyme</taxon>
    </lineage>
</organism>
<feature type="compositionally biased region" description="Polar residues" evidence="1">
    <location>
        <begin position="251"/>
        <end position="268"/>
    </location>
</feature>
<dbReference type="Proteomes" id="UP000270296">
    <property type="component" value="Unassembled WGS sequence"/>
</dbReference>
<evidence type="ECO:0000313" key="4">
    <source>
        <dbReference type="WBParaSite" id="SBAD_0001216101-mRNA-1"/>
    </source>
</evidence>
<keyword evidence="3" id="KW-1185">Reference proteome</keyword>
<feature type="region of interest" description="Disordered" evidence="1">
    <location>
        <begin position="236"/>
        <end position="273"/>
    </location>
</feature>
<name>A0A183J7C1_9BILA</name>
<dbReference type="WBParaSite" id="SBAD_0001216101-mRNA-1">
    <property type="protein sequence ID" value="SBAD_0001216101-mRNA-1"/>
    <property type="gene ID" value="SBAD_0001216101"/>
</dbReference>
<dbReference type="PANTHER" id="PTHR10856">
    <property type="entry name" value="CORONIN"/>
    <property type="match status" value="1"/>
</dbReference>
<reference evidence="2 3" key="2">
    <citation type="submission" date="2018-11" db="EMBL/GenBank/DDBJ databases">
        <authorList>
            <consortium name="Pathogen Informatics"/>
        </authorList>
    </citation>
    <scope>NUCLEOTIDE SEQUENCE [LARGE SCALE GENOMIC DNA]</scope>
</reference>
<evidence type="ECO:0000313" key="2">
    <source>
        <dbReference type="EMBL" id="VDP42808.1"/>
    </source>
</evidence>
<dbReference type="OrthoDB" id="1850764at2759"/>
<protein>
    <submittedName>
        <fullName evidence="4">Coronin</fullName>
    </submittedName>
</protein>
<dbReference type="InterPro" id="IPR015943">
    <property type="entry name" value="WD40/YVTN_repeat-like_dom_sf"/>
</dbReference>
<dbReference type="InterPro" id="IPR015505">
    <property type="entry name" value="Coronin"/>
</dbReference>
<feature type="compositionally biased region" description="Basic and acidic residues" evidence="1">
    <location>
        <begin position="99"/>
        <end position="116"/>
    </location>
</feature>
<reference evidence="4" key="1">
    <citation type="submission" date="2016-06" db="UniProtKB">
        <authorList>
            <consortium name="WormBaseParasite"/>
        </authorList>
    </citation>
    <scope>IDENTIFICATION</scope>
</reference>
<accession>A0A183J7C1</accession>
<dbReference type="GO" id="GO:0007015">
    <property type="term" value="P:actin filament organization"/>
    <property type="evidence" value="ECO:0007669"/>
    <property type="project" value="TreeGrafter"/>
</dbReference>
<feature type="region of interest" description="Disordered" evidence="1">
    <location>
        <begin position="99"/>
        <end position="146"/>
    </location>
</feature>
<dbReference type="PANTHER" id="PTHR10856:SF0">
    <property type="entry name" value="CORONIN"/>
    <property type="match status" value="1"/>
</dbReference>
<feature type="compositionally biased region" description="Basic residues" evidence="1">
    <location>
        <begin position="117"/>
        <end position="126"/>
    </location>
</feature>
<dbReference type="Pfam" id="PF16300">
    <property type="entry name" value="WD40_4"/>
    <property type="match status" value="1"/>
</dbReference>
<feature type="compositionally biased region" description="Low complexity" evidence="1">
    <location>
        <begin position="236"/>
        <end position="249"/>
    </location>
</feature>
<feature type="compositionally biased region" description="Basic and acidic residues" evidence="1">
    <location>
        <begin position="135"/>
        <end position="145"/>
    </location>
</feature>
<sequence>GDSVIRYYEVNNEAPFVHYINTYSSPEPQRGIGFMPKRGMNIYENEIARIYKCTNRGLVEVLQFFVPRKSDEFQEDLYPDTAGPVPAITADEWFNGKDADPILMPLRKDTETERSKQQKKSARRTSRLTQSSGAHEPDHHPKILEQNETIPEISLSDRGSHNAEYKRAGIDVLRKYSDTSRSAENPQDGIVDAGIGIVPFRHSSSTLEPSFREQHQEDRFSRNEAAAPVFRRSVNMGSVSSGDSGDVQSLRYASSRSHEMSPSSTGYSADSGIRKSRDYGMAGEQTSIAATHANTGSGSAKSSGNLQAMVEELAAEVGKLKEVVRRQERRLRYVEQTVREKDMVAIENVL</sequence>
<evidence type="ECO:0000256" key="1">
    <source>
        <dbReference type="SAM" id="MobiDB-lite"/>
    </source>
</evidence>
<evidence type="ECO:0000313" key="3">
    <source>
        <dbReference type="Proteomes" id="UP000270296"/>
    </source>
</evidence>
<dbReference type="AlphaFoldDB" id="A0A183J7C1"/>
<dbReference type="SMART" id="SM01167">
    <property type="entry name" value="DUF1900"/>
    <property type="match status" value="1"/>
</dbReference>
<dbReference type="Gene3D" id="2.130.10.10">
    <property type="entry name" value="YVTN repeat-like/Quinoprotein amine dehydrogenase"/>
    <property type="match status" value="1"/>
</dbReference>
<dbReference type="GO" id="GO:0051015">
    <property type="term" value="F:actin filament binding"/>
    <property type="evidence" value="ECO:0007669"/>
    <property type="project" value="TreeGrafter"/>
</dbReference>
<dbReference type="EMBL" id="UZAM01016339">
    <property type="protein sequence ID" value="VDP42808.1"/>
    <property type="molecule type" value="Genomic_DNA"/>
</dbReference>